<reference evidence="2" key="1">
    <citation type="journal article" date="2019" name="Syst. Appl. Microbiol.">
        <title>Flavobacterium circumlabens sp. nov. and Flavobacterium cupreum sp. nov., two psychrotrophic species isolated from Antarctic environmental samples.</title>
        <authorList>
            <person name="Kralova S."/>
            <person name="Busse H.-J."/>
            <person name="Svec P."/>
            <person name="Maslanova I."/>
            <person name="Stankova E."/>
            <person name="Bartak M."/>
            <person name="Sedlacek I."/>
        </authorList>
    </citation>
    <scope>NUCLEOTIDE SEQUENCE [LARGE SCALE GENOMIC DNA]</scope>
    <source>
        <strain evidence="2">CCM 8825</strain>
    </source>
</reference>
<protein>
    <submittedName>
        <fullName evidence="1">Uncharacterized protein</fullName>
    </submittedName>
</protein>
<dbReference type="Proteomes" id="UP000288102">
    <property type="component" value="Unassembled WGS sequence"/>
</dbReference>
<dbReference type="EMBL" id="QWDM01000015">
    <property type="protein sequence ID" value="RUT68677.1"/>
    <property type="molecule type" value="Genomic_DNA"/>
</dbReference>
<evidence type="ECO:0000313" key="1">
    <source>
        <dbReference type="EMBL" id="RUT68677.1"/>
    </source>
</evidence>
<name>A0A434A2X9_9FLAO</name>
<gene>
    <name evidence="1" type="ORF">D0817_20165</name>
</gene>
<keyword evidence="2" id="KW-1185">Reference proteome</keyword>
<evidence type="ECO:0000313" key="2">
    <source>
        <dbReference type="Proteomes" id="UP000288102"/>
    </source>
</evidence>
<accession>A0A434A2X9</accession>
<dbReference type="OrthoDB" id="1377415at2"/>
<dbReference type="RefSeq" id="WP_127340117.1">
    <property type="nucleotide sequence ID" value="NZ_QWDM01000015.1"/>
</dbReference>
<comment type="caution">
    <text evidence="1">The sequence shown here is derived from an EMBL/GenBank/DDBJ whole genome shotgun (WGS) entry which is preliminary data.</text>
</comment>
<sequence>MIEIVNGRVFVEGKETVDPALIGYAVLDEAEKGNFIICAESELKQLITNVHDSSFAAGQYLEKGLQSLINPK</sequence>
<organism evidence="1 2">
    <name type="scientific">Flavobacterium cupreum</name>
    <dbReference type="NCBI Taxonomy" id="2133766"/>
    <lineage>
        <taxon>Bacteria</taxon>
        <taxon>Pseudomonadati</taxon>
        <taxon>Bacteroidota</taxon>
        <taxon>Flavobacteriia</taxon>
        <taxon>Flavobacteriales</taxon>
        <taxon>Flavobacteriaceae</taxon>
        <taxon>Flavobacterium</taxon>
    </lineage>
</organism>
<proteinExistence type="predicted"/>
<dbReference type="AlphaFoldDB" id="A0A434A2X9"/>